<dbReference type="OrthoDB" id="9810913at2"/>
<proteinExistence type="inferred from homology"/>
<dbReference type="Proteomes" id="UP000192343">
    <property type="component" value="Unassembled WGS sequence"/>
</dbReference>
<dbReference type="PIRSF" id="PIRSF000390">
    <property type="entry name" value="PLP_StrS"/>
    <property type="match status" value="1"/>
</dbReference>
<evidence type="ECO:0000256" key="3">
    <source>
        <dbReference type="PIRSR" id="PIRSR000390-2"/>
    </source>
</evidence>
<sequence length="392" mass="43158">MTNPGTEFIPFALPSIGREEEEAVLKVLRSGWLTTGKETQAFEAEFASKVGSTCALALNSATAGLHLSLEALGIGPGDTVVTSPYTFTATAEVVRYLGAELVFSDITPGGFNIDPRILRETLRAAEKNGHRLKALIPVHIGGEACGMTELQSIAGEFGLAIVEDAAHAFPVRSDDGRWTGTSGDTGVYSFYATKTITTGEGGMVVTDNDKIAERIRTMRLHGIDRSIWDRYTSDRAQWAYSVVEAGYKYNMTDLAAALGRVQLEKAETFLARRKEIAAAYTEAFREMPELDIPRTSGDHAWHLYILKVSRDSRINRDNLIESLRRRGVGTSVHYIPLHLMPYYRDRYAFSPGDFPNAMDAYSRCLSLPIYPGMNDAQVDRVIQAVKNGCKAE</sequence>
<feature type="active site" description="Proton acceptor" evidence="2">
    <location>
        <position position="194"/>
    </location>
</feature>
<evidence type="ECO:0000256" key="4">
    <source>
        <dbReference type="RuleBase" id="RU004508"/>
    </source>
</evidence>
<dbReference type="Pfam" id="PF01041">
    <property type="entry name" value="DegT_DnrJ_EryC1"/>
    <property type="match status" value="1"/>
</dbReference>
<dbReference type="AlphaFoldDB" id="A0A1Y1S2W0"/>
<dbReference type="InterPro" id="IPR000653">
    <property type="entry name" value="DegT/StrS_aminotransferase"/>
</dbReference>
<evidence type="ECO:0000313" key="6">
    <source>
        <dbReference type="Proteomes" id="UP000192343"/>
    </source>
</evidence>
<reference evidence="5 6" key="1">
    <citation type="submission" date="2017-03" db="EMBL/GenBank/DDBJ databases">
        <title>Draft Genome sequence of Marispirochaeta sp. strain JC444.</title>
        <authorList>
            <person name="Shivani Y."/>
            <person name="Subhash Y."/>
            <person name="Sasikala C."/>
            <person name="Ramana C."/>
        </authorList>
    </citation>
    <scope>NUCLEOTIDE SEQUENCE [LARGE SCALE GENOMIC DNA]</scope>
    <source>
        <strain evidence="5 6">JC444</strain>
    </source>
</reference>
<dbReference type="GO" id="GO:0030170">
    <property type="term" value="F:pyridoxal phosphate binding"/>
    <property type="evidence" value="ECO:0007669"/>
    <property type="project" value="TreeGrafter"/>
</dbReference>
<comment type="caution">
    <text evidence="5">The sequence shown here is derived from an EMBL/GenBank/DDBJ whole genome shotgun (WGS) entry which is preliminary data.</text>
</comment>
<dbReference type="Gene3D" id="3.40.640.10">
    <property type="entry name" value="Type I PLP-dependent aspartate aminotransferase-like (Major domain)"/>
    <property type="match status" value="1"/>
</dbReference>
<feature type="modified residue" description="N6-(pyridoxal phosphate)lysine" evidence="3">
    <location>
        <position position="194"/>
    </location>
</feature>
<protein>
    <submittedName>
        <fullName evidence="5">UDP-4-amino-4, 6-dideoxy-N-acetyl-beta-L-altrosamine transaminase</fullName>
    </submittedName>
</protein>
<dbReference type="CDD" id="cd00616">
    <property type="entry name" value="AHBA_syn"/>
    <property type="match status" value="1"/>
</dbReference>
<dbReference type="PANTHER" id="PTHR30244">
    <property type="entry name" value="TRANSAMINASE"/>
    <property type="match status" value="1"/>
</dbReference>
<dbReference type="GO" id="GO:0000271">
    <property type="term" value="P:polysaccharide biosynthetic process"/>
    <property type="evidence" value="ECO:0007669"/>
    <property type="project" value="TreeGrafter"/>
</dbReference>
<dbReference type="EMBL" id="MWQY01000001">
    <property type="protein sequence ID" value="ORC38320.1"/>
    <property type="molecule type" value="Genomic_DNA"/>
</dbReference>
<dbReference type="InterPro" id="IPR015421">
    <property type="entry name" value="PyrdxlP-dep_Trfase_major"/>
</dbReference>
<evidence type="ECO:0000256" key="1">
    <source>
        <dbReference type="ARBA" id="ARBA00037999"/>
    </source>
</evidence>
<keyword evidence="6" id="KW-1185">Reference proteome</keyword>
<accession>A0A1Y1S2W0</accession>
<dbReference type="PANTHER" id="PTHR30244:SF34">
    <property type="entry name" value="DTDP-4-AMINO-4,6-DIDEOXYGALACTOSE TRANSAMINASE"/>
    <property type="match status" value="1"/>
</dbReference>
<evidence type="ECO:0000256" key="2">
    <source>
        <dbReference type="PIRSR" id="PIRSR000390-1"/>
    </source>
</evidence>
<dbReference type="GO" id="GO:0008483">
    <property type="term" value="F:transaminase activity"/>
    <property type="evidence" value="ECO:0007669"/>
    <property type="project" value="TreeGrafter"/>
</dbReference>
<dbReference type="InterPro" id="IPR015422">
    <property type="entry name" value="PyrdxlP-dep_Trfase_small"/>
</dbReference>
<dbReference type="SUPFAM" id="SSF53383">
    <property type="entry name" value="PLP-dependent transferases"/>
    <property type="match status" value="1"/>
</dbReference>
<evidence type="ECO:0000313" key="5">
    <source>
        <dbReference type="EMBL" id="ORC38320.1"/>
    </source>
</evidence>
<dbReference type="STRING" id="1963862.B4O97_00755"/>
<keyword evidence="3 4" id="KW-0663">Pyridoxal phosphate</keyword>
<gene>
    <name evidence="5" type="ORF">B4O97_00755</name>
</gene>
<comment type="similarity">
    <text evidence="1 4">Belongs to the DegT/DnrJ/EryC1 family.</text>
</comment>
<name>A0A1Y1S2W0_9SPIO</name>
<organism evidence="5 6">
    <name type="scientific">Marispirochaeta aestuarii</name>
    <dbReference type="NCBI Taxonomy" id="1963862"/>
    <lineage>
        <taxon>Bacteria</taxon>
        <taxon>Pseudomonadati</taxon>
        <taxon>Spirochaetota</taxon>
        <taxon>Spirochaetia</taxon>
        <taxon>Spirochaetales</taxon>
        <taxon>Spirochaetaceae</taxon>
        <taxon>Marispirochaeta</taxon>
    </lineage>
</organism>
<dbReference type="Gene3D" id="3.90.1150.10">
    <property type="entry name" value="Aspartate Aminotransferase, domain 1"/>
    <property type="match status" value="1"/>
</dbReference>
<dbReference type="InterPro" id="IPR015424">
    <property type="entry name" value="PyrdxlP-dep_Trfase"/>
</dbReference>
<dbReference type="RefSeq" id="WP_083047331.1">
    <property type="nucleotide sequence ID" value="NZ_MWQY01000001.1"/>
</dbReference>